<dbReference type="Pfam" id="PF01443">
    <property type="entry name" value="Viral_helicase1"/>
    <property type="match status" value="1"/>
</dbReference>
<sequence length="238" mass="27018">MAKVITSSKGSGNNRENWVVPDITWVNGSCRKTTWVVKHFTMRRTFITIIREAARDLREKLASRLGADAINEALMSHFGAIDMVTRLESVKEILLIGDVNQLPFIDRLNLFEMEYIQPNLMANVTKKLLCTYRNPIDVTYAFNEVYSGIYSSKIRVQLKRHSDANITKDLPNTLYLTPTHTGPVIVRTTVKLKLHDSISRSMVAITHHTASCVYYANDSEDAVSRFIKRALAASDKRI</sequence>
<reference evidence="2 3" key="1">
    <citation type="journal article" date="2019" name="Commun. Biol.">
        <title>The bagworm genome reveals a unique fibroin gene that provides high tensile strength.</title>
        <authorList>
            <person name="Kono N."/>
            <person name="Nakamura H."/>
            <person name="Ohtoshi R."/>
            <person name="Tomita M."/>
            <person name="Numata K."/>
            <person name="Arakawa K."/>
        </authorList>
    </citation>
    <scope>NUCLEOTIDE SEQUENCE [LARGE SCALE GENOMIC DNA]</scope>
</reference>
<dbReference type="GO" id="GO:0005524">
    <property type="term" value="F:ATP binding"/>
    <property type="evidence" value="ECO:0007669"/>
    <property type="project" value="InterPro"/>
</dbReference>
<evidence type="ECO:0000313" key="3">
    <source>
        <dbReference type="Proteomes" id="UP000299102"/>
    </source>
</evidence>
<comment type="caution">
    <text evidence="2">The sequence shown here is derived from an EMBL/GenBank/DDBJ whole genome shotgun (WGS) entry which is preliminary data.</text>
</comment>
<evidence type="ECO:0000259" key="1">
    <source>
        <dbReference type="Pfam" id="PF01443"/>
    </source>
</evidence>
<proteinExistence type="predicted"/>
<dbReference type="EMBL" id="BGZK01000166">
    <property type="protein sequence ID" value="GBP24812.1"/>
    <property type="molecule type" value="Genomic_DNA"/>
</dbReference>
<organism evidence="2 3">
    <name type="scientific">Eumeta variegata</name>
    <name type="common">Bagworm moth</name>
    <name type="synonym">Eumeta japonica</name>
    <dbReference type="NCBI Taxonomy" id="151549"/>
    <lineage>
        <taxon>Eukaryota</taxon>
        <taxon>Metazoa</taxon>
        <taxon>Ecdysozoa</taxon>
        <taxon>Arthropoda</taxon>
        <taxon>Hexapoda</taxon>
        <taxon>Insecta</taxon>
        <taxon>Pterygota</taxon>
        <taxon>Neoptera</taxon>
        <taxon>Endopterygota</taxon>
        <taxon>Lepidoptera</taxon>
        <taxon>Glossata</taxon>
        <taxon>Ditrysia</taxon>
        <taxon>Tineoidea</taxon>
        <taxon>Psychidae</taxon>
        <taxon>Oiketicinae</taxon>
        <taxon>Eumeta</taxon>
    </lineage>
</organism>
<dbReference type="AlphaFoldDB" id="A0A4C1UFR0"/>
<evidence type="ECO:0000313" key="2">
    <source>
        <dbReference type="EMBL" id="GBP24812.1"/>
    </source>
</evidence>
<dbReference type="Gene3D" id="3.40.50.300">
    <property type="entry name" value="P-loop containing nucleotide triphosphate hydrolases"/>
    <property type="match status" value="1"/>
</dbReference>
<accession>A0A4C1UFR0</accession>
<keyword evidence="3" id="KW-1185">Reference proteome</keyword>
<dbReference type="Proteomes" id="UP000299102">
    <property type="component" value="Unassembled WGS sequence"/>
</dbReference>
<dbReference type="InterPro" id="IPR027351">
    <property type="entry name" value="(+)RNA_virus_helicase_core_dom"/>
</dbReference>
<protein>
    <recommendedName>
        <fullName evidence="1">(+)RNA virus helicase C-terminal domain-containing protein</fullName>
    </recommendedName>
</protein>
<dbReference type="OrthoDB" id="9995375at2759"/>
<name>A0A4C1UFR0_EUMVA</name>
<dbReference type="InterPro" id="IPR027417">
    <property type="entry name" value="P-loop_NTPase"/>
</dbReference>
<gene>
    <name evidence="2" type="ORF">EVAR_14145_1</name>
</gene>
<feature type="domain" description="(+)RNA virus helicase C-terminal" evidence="1">
    <location>
        <begin position="72"/>
        <end position="153"/>
    </location>
</feature>